<evidence type="ECO:0000313" key="1">
    <source>
        <dbReference type="EMBL" id="MFC6378769.1"/>
    </source>
</evidence>
<reference evidence="2" key="1">
    <citation type="journal article" date="2019" name="Int. J. Syst. Evol. Microbiol.">
        <title>The Global Catalogue of Microorganisms (GCM) 10K type strain sequencing project: providing services to taxonomists for standard genome sequencing and annotation.</title>
        <authorList>
            <consortium name="The Broad Institute Genomics Platform"/>
            <consortium name="The Broad Institute Genome Sequencing Center for Infectious Disease"/>
            <person name="Wu L."/>
            <person name="Ma J."/>
        </authorList>
    </citation>
    <scope>NUCLEOTIDE SEQUENCE [LARGE SCALE GENOMIC DNA]</scope>
    <source>
        <strain evidence="2">CGMCC 1.18518</strain>
    </source>
</reference>
<comment type="caution">
    <text evidence="1">The sequence shown here is derived from an EMBL/GenBank/DDBJ whole genome shotgun (WGS) entry which is preliminary data.</text>
</comment>
<name>A0ABW1VZ32_9GAMM</name>
<organism evidence="1 2">
    <name type="scientific">Tatumella terrea</name>
    <dbReference type="NCBI Taxonomy" id="419007"/>
    <lineage>
        <taxon>Bacteria</taxon>
        <taxon>Pseudomonadati</taxon>
        <taxon>Pseudomonadota</taxon>
        <taxon>Gammaproteobacteria</taxon>
        <taxon>Enterobacterales</taxon>
        <taxon>Erwiniaceae</taxon>
        <taxon>Tatumella</taxon>
    </lineage>
</organism>
<proteinExistence type="predicted"/>
<accession>A0ABW1VZ32</accession>
<evidence type="ECO:0000313" key="2">
    <source>
        <dbReference type="Proteomes" id="UP001596230"/>
    </source>
</evidence>
<gene>
    <name evidence="1" type="ORF">ACFP9W_11935</name>
</gene>
<dbReference type="RefSeq" id="WP_385951408.1">
    <property type="nucleotide sequence ID" value="NZ_BAAAFX010000005.1"/>
</dbReference>
<sequence>MQVDNNYFCAALHCKVDDHPGLNVEDIHNSSLNPLCFLHSWFLLKRYNQSDLKSFMTNIETTR</sequence>
<dbReference type="Pfam" id="PF11692">
    <property type="entry name" value="DUF3289"/>
    <property type="match status" value="1"/>
</dbReference>
<keyword evidence="2" id="KW-1185">Reference proteome</keyword>
<dbReference type="EMBL" id="JBHSUB010000014">
    <property type="protein sequence ID" value="MFC6378769.1"/>
    <property type="molecule type" value="Genomic_DNA"/>
</dbReference>
<dbReference type="InterPro" id="IPR017483">
    <property type="entry name" value="CHP03034"/>
</dbReference>
<dbReference type="Proteomes" id="UP001596230">
    <property type="component" value="Unassembled WGS sequence"/>
</dbReference>
<protein>
    <submittedName>
        <fullName evidence="1">DUF3289 family protein</fullName>
    </submittedName>
</protein>